<sequence length="14" mass="1551">MSQLILLITCHAAH</sequence>
<protein>
    <submittedName>
        <fullName evidence="1">Uncharacterized protein</fullName>
    </submittedName>
</protein>
<dbReference type="EMBL" id="HACA01004047">
    <property type="protein sequence ID" value="CDW21408.1"/>
    <property type="molecule type" value="Transcribed_RNA"/>
</dbReference>
<name>A0A0K2T5V9_LEPSM</name>
<accession>A0A0K2T5V9</accession>
<reference evidence="1" key="1">
    <citation type="submission" date="2014-05" db="EMBL/GenBank/DDBJ databases">
        <authorList>
            <person name="Chronopoulou M."/>
        </authorList>
    </citation>
    <scope>NUCLEOTIDE SEQUENCE</scope>
    <source>
        <tissue evidence="1">Whole organism</tissue>
    </source>
</reference>
<proteinExistence type="predicted"/>
<organism evidence="1">
    <name type="scientific">Lepeophtheirus salmonis</name>
    <name type="common">Salmon louse</name>
    <name type="synonym">Caligus salmonis</name>
    <dbReference type="NCBI Taxonomy" id="72036"/>
    <lineage>
        <taxon>Eukaryota</taxon>
        <taxon>Metazoa</taxon>
        <taxon>Ecdysozoa</taxon>
        <taxon>Arthropoda</taxon>
        <taxon>Crustacea</taxon>
        <taxon>Multicrustacea</taxon>
        <taxon>Hexanauplia</taxon>
        <taxon>Copepoda</taxon>
        <taxon>Siphonostomatoida</taxon>
        <taxon>Caligidae</taxon>
        <taxon>Lepeophtheirus</taxon>
    </lineage>
</organism>
<evidence type="ECO:0000313" key="1">
    <source>
        <dbReference type="EMBL" id="CDW21408.1"/>
    </source>
</evidence>